<evidence type="ECO:0008006" key="4">
    <source>
        <dbReference type="Google" id="ProtNLM"/>
    </source>
</evidence>
<evidence type="ECO:0000313" key="3">
    <source>
        <dbReference type="Proteomes" id="UP000062317"/>
    </source>
</evidence>
<dbReference type="Pfam" id="PF05656">
    <property type="entry name" value="DUF805"/>
    <property type="match status" value="1"/>
</dbReference>
<keyword evidence="1" id="KW-0472">Membrane</keyword>
<keyword evidence="1" id="KW-1133">Transmembrane helix</keyword>
<accession>A0A105VI46</accession>
<dbReference type="GO" id="GO:0005886">
    <property type="term" value="C:plasma membrane"/>
    <property type="evidence" value="ECO:0007669"/>
    <property type="project" value="TreeGrafter"/>
</dbReference>
<feature type="transmembrane region" description="Helical" evidence="1">
    <location>
        <begin position="87"/>
        <end position="107"/>
    </location>
</feature>
<organism evidence="2 3">
    <name type="scientific">Burkholderia territorii</name>
    <dbReference type="NCBI Taxonomy" id="1503055"/>
    <lineage>
        <taxon>Bacteria</taxon>
        <taxon>Pseudomonadati</taxon>
        <taxon>Pseudomonadota</taxon>
        <taxon>Betaproteobacteria</taxon>
        <taxon>Burkholderiales</taxon>
        <taxon>Burkholderiaceae</taxon>
        <taxon>Burkholderia</taxon>
        <taxon>Burkholderia cepacia complex</taxon>
    </lineage>
</organism>
<dbReference type="Proteomes" id="UP000062317">
    <property type="component" value="Unassembled WGS sequence"/>
</dbReference>
<reference evidence="2 3" key="1">
    <citation type="submission" date="2015-11" db="EMBL/GenBank/DDBJ databases">
        <title>Expanding the genomic diversity of Burkholderia species for the development of highly accurate diagnostics.</title>
        <authorList>
            <person name="Sahl J."/>
            <person name="Keim P."/>
            <person name="Wagner D."/>
        </authorList>
    </citation>
    <scope>NUCLEOTIDE SEQUENCE [LARGE SCALE GENOMIC DNA]</scope>
    <source>
        <strain evidence="2 3">MSMB1301WGS</strain>
    </source>
</reference>
<keyword evidence="1" id="KW-0812">Transmembrane</keyword>
<dbReference type="InterPro" id="IPR008523">
    <property type="entry name" value="DUF805"/>
</dbReference>
<dbReference type="RefSeq" id="WP_060106189.1">
    <property type="nucleotide sequence ID" value="NZ_LPEQ01000069.1"/>
</dbReference>
<feature type="transmembrane region" description="Helical" evidence="1">
    <location>
        <begin position="26"/>
        <end position="46"/>
    </location>
</feature>
<name>A0A105VI46_9BURK</name>
<dbReference type="PANTHER" id="PTHR34980:SF2">
    <property type="entry name" value="INNER MEMBRANE PROTEIN YHAH-RELATED"/>
    <property type="match status" value="1"/>
</dbReference>
<evidence type="ECO:0000256" key="1">
    <source>
        <dbReference type="SAM" id="Phobius"/>
    </source>
</evidence>
<evidence type="ECO:0000313" key="2">
    <source>
        <dbReference type="EMBL" id="KVV48178.1"/>
    </source>
</evidence>
<keyword evidence="3" id="KW-1185">Reference proteome</keyword>
<dbReference type="EMBL" id="LPEQ01000069">
    <property type="protein sequence ID" value="KVV48178.1"/>
    <property type="molecule type" value="Genomic_DNA"/>
</dbReference>
<sequence>MNFTDAVRSAFNQYAKFEGRARRAEYWYFALLTGVVSIVCQVITMAGRDASALSLLLMIVAAVVSLALVLPSLAVTVRRLHDTGRSGWFLLVGFVPIVGGILLLVWMCSRGTNGPNRFGLDPIPAI</sequence>
<proteinExistence type="predicted"/>
<dbReference type="PANTHER" id="PTHR34980">
    <property type="entry name" value="INNER MEMBRANE PROTEIN-RELATED-RELATED"/>
    <property type="match status" value="1"/>
</dbReference>
<protein>
    <recommendedName>
        <fullName evidence="4">DUF805 domain-containing protein</fullName>
    </recommendedName>
</protein>
<gene>
    <name evidence="2" type="ORF">WT27_04600</name>
</gene>
<dbReference type="AlphaFoldDB" id="A0A105VI46"/>
<feature type="transmembrane region" description="Helical" evidence="1">
    <location>
        <begin position="52"/>
        <end position="75"/>
    </location>
</feature>
<comment type="caution">
    <text evidence="2">The sequence shown here is derived from an EMBL/GenBank/DDBJ whole genome shotgun (WGS) entry which is preliminary data.</text>
</comment>